<evidence type="ECO:0000313" key="3">
    <source>
        <dbReference type="EMBL" id="KKU89837.1"/>
    </source>
</evidence>
<name>A0A0G1U6W8_9BACT</name>
<comment type="function">
    <text evidence="2">Antitoxin component of a type II toxin-antitoxin (TA) system.</text>
</comment>
<comment type="similarity">
    <text evidence="1 2">Belongs to the phD/YefM antitoxin family.</text>
</comment>
<comment type="caution">
    <text evidence="3">The sequence shown here is derived from an EMBL/GenBank/DDBJ whole genome shotgun (WGS) entry which is preliminary data.</text>
</comment>
<evidence type="ECO:0000313" key="4">
    <source>
        <dbReference type="Proteomes" id="UP000034403"/>
    </source>
</evidence>
<evidence type="ECO:0000256" key="2">
    <source>
        <dbReference type="RuleBase" id="RU362080"/>
    </source>
</evidence>
<reference evidence="3 4" key="1">
    <citation type="journal article" date="2015" name="Nature">
        <title>rRNA introns, odd ribosomes, and small enigmatic genomes across a large radiation of phyla.</title>
        <authorList>
            <person name="Brown C.T."/>
            <person name="Hug L.A."/>
            <person name="Thomas B.C."/>
            <person name="Sharon I."/>
            <person name="Castelle C.J."/>
            <person name="Singh A."/>
            <person name="Wilkins M.J."/>
            <person name="Williams K.H."/>
            <person name="Banfield J.F."/>
        </authorList>
    </citation>
    <scope>NUCLEOTIDE SEQUENCE [LARGE SCALE GENOMIC DNA]</scope>
</reference>
<dbReference type="InterPro" id="IPR006442">
    <property type="entry name" value="Antitoxin_Phd/YefM"/>
</dbReference>
<protein>
    <recommendedName>
        <fullName evidence="2">Antitoxin</fullName>
    </recommendedName>
</protein>
<dbReference type="Gene3D" id="3.40.1620.10">
    <property type="entry name" value="YefM-like domain"/>
    <property type="match status" value="1"/>
</dbReference>
<dbReference type="Pfam" id="PF02604">
    <property type="entry name" value="PhdYeFM_antitox"/>
    <property type="match status" value="1"/>
</dbReference>
<dbReference type="EMBL" id="LCPC01000004">
    <property type="protein sequence ID" value="KKU89837.1"/>
    <property type="molecule type" value="Genomic_DNA"/>
</dbReference>
<dbReference type="AlphaFoldDB" id="A0A0G1U6W8"/>
<dbReference type="NCBIfam" id="TIGR01552">
    <property type="entry name" value="phd_fam"/>
    <property type="match status" value="1"/>
</dbReference>
<evidence type="ECO:0000256" key="1">
    <source>
        <dbReference type="ARBA" id="ARBA00009981"/>
    </source>
</evidence>
<organism evidence="3 4">
    <name type="scientific">Candidatus Yanofskybacteria bacterium GW2011_GWA1_48_10</name>
    <dbReference type="NCBI Taxonomy" id="1619022"/>
    <lineage>
        <taxon>Bacteria</taxon>
        <taxon>Candidatus Yanofskyibacteriota</taxon>
    </lineage>
</organism>
<dbReference type="SUPFAM" id="SSF143120">
    <property type="entry name" value="YefM-like"/>
    <property type="match status" value="1"/>
</dbReference>
<accession>A0A0G1U6W8</accession>
<sequence>MPQVISATQAKNQFAEIVNRVIYQGEEFLVHKQGKPAILITKANVQTTKATKFTTTDFLAKLAGIKAKGLPPDLAKNHDKYAWE</sequence>
<proteinExistence type="inferred from homology"/>
<dbReference type="InterPro" id="IPR036165">
    <property type="entry name" value="YefM-like_sf"/>
</dbReference>
<dbReference type="Proteomes" id="UP000034403">
    <property type="component" value="Unassembled WGS sequence"/>
</dbReference>
<gene>
    <name evidence="3" type="ORF">UY20_C0004G0019</name>
</gene>